<dbReference type="OrthoDB" id="10265275at2759"/>
<dbReference type="InterPro" id="IPR045237">
    <property type="entry name" value="COPS7/eIF3m"/>
</dbReference>
<evidence type="ECO:0000313" key="6">
    <source>
        <dbReference type="Proteomes" id="UP000008141"/>
    </source>
</evidence>
<dbReference type="RefSeq" id="XP_005851525.1">
    <property type="nucleotide sequence ID" value="XM_005851463.1"/>
</dbReference>
<evidence type="ECO:0000256" key="2">
    <source>
        <dbReference type="ARBA" id="ARBA00022790"/>
    </source>
</evidence>
<dbReference type="InParanoid" id="E1Z4X4"/>
<dbReference type="Proteomes" id="UP000008141">
    <property type="component" value="Unassembled WGS sequence"/>
</dbReference>
<evidence type="ECO:0000259" key="4">
    <source>
        <dbReference type="PROSITE" id="PS50250"/>
    </source>
</evidence>
<sequence>MAENAAKVEQFLLLAKSAKGLALVDLITKCTSEPGLFTFGEILSLPGVQELEGGQHEAAYDLLQLFAYGTWQDYRAAPAGKYPALSEAQARKLKLLSVVSSADGVRTLAYQDLLVRLELGSVRALEDLLIADCLYGGLLRGKLDQRNKCLHVEDAFCRDVPPDQLAGVAGALDEWLGAANGVLAGIEQRIDWTLDATAAAEQARSEAEKALERERKSIRTTIELQAQADSSGMLMDEQEGFSLADLGDAQDARPGPAAGRHTKRRR</sequence>
<dbReference type="Pfam" id="PF22061">
    <property type="entry name" value="CSN7_HB_subdom"/>
    <property type="match status" value="1"/>
</dbReference>
<proteinExistence type="inferred from homology"/>
<dbReference type="KEGG" id="cvr:CHLNCDRAFT_137951"/>
<dbReference type="OMA" id="GTYKQFR"/>
<dbReference type="EMBL" id="GL433836">
    <property type="protein sequence ID" value="EFN59423.1"/>
    <property type="molecule type" value="Genomic_DNA"/>
</dbReference>
<dbReference type="PANTHER" id="PTHR15350:SF5">
    <property type="entry name" value="COP9 SIGNALOSOME COMPLEX SUBUNIT 7"/>
    <property type="match status" value="1"/>
</dbReference>
<dbReference type="GO" id="GO:0008180">
    <property type="term" value="C:COP9 signalosome"/>
    <property type="evidence" value="ECO:0007669"/>
    <property type="project" value="UniProtKB-KW"/>
</dbReference>
<organism evidence="6">
    <name type="scientific">Chlorella variabilis</name>
    <name type="common">Green alga</name>
    <dbReference type="NCBI Taxonomy" id="554065"/>
    <lineage>
        <taxon>Eukaryota</taxon>
        <taxon>Viridiplantae</taxon>
        <taxon>Chlorophyta</taxon>
        <taxon>core chlorophytes</taxon>
        <taxon>Trebouxiophyceae</taxon>
        <taxon>Chlorellales</taxon>
        <taxon>Chlorellaceae</taxon>
        <taxon>Chlorella clade</taxon>
        <taxon>Chlorella</taxon>
    </lineage>
</organism>
<dbReference type="PROSITE" id="PS50250">
    <property type="entry name" value="PCI"/>
    <property type="match status" value="1"/>
</dbReference>
<evidence type="ECO:0000256" key="1">
    <source>
        <dbReference type="ARBA" id="ARBA00008482"/>
    </source>
</evidence>
<evidence type="ECO:0000313" key="5">
    <source>
        <dbReference type="EMBL" id="EFN59423.1"/>
    </source>
</evidence>
<feature type="region of interest" description="Disordered" evidence="3">
    <location>
        <begin position="227"/>
        <end position="266"/>
    </location>
</feature>
<dbReference type="STRING" id="554065.E1Z4X4"/>
<comment type="similarity">
    <text evidence="1">Belongs to the CSN7/EIF3M family. CSN7 subfamily.</text>
</comment>
<protein>
    <recommendedName>
        <fullName evidence="4">PCI domain-containing protein</fullName>
    </recommendedName>
</protein>
<dbReference type="GeneID" id="17358801"/>
<name>E1Z4X4_CHLVA</name>
<dbReference type="AlphaFoldDB" id="E1Z4X4"/>
<dbReference type="SMART" id="SM00088">
    <property type="entry name" value="PINT"/>
    <property type="match status" value="1"/>
</dbReference>
<keyword evidence="6" id="KW-1185">Reference proteome</keyword>
<dbReference type="PANTHER" id="PTHR15350">
    <property type="entry name" value="COP9 SIGNALOSOME COMPLEX SUBUNIT 7/DENDRITIC CELL PROTEIN GA17"/>
    <property type="match status" value="1"/>
</dbReference>
<dbReference type="FunCoup" id="E1Z4X4">
    <property type="interactions" value="1768"/>
</dbReference>
<dbReference type="eggNOG" id="KOG3250">
    <property type="taxonomic scope" value="Eukaryota"/>
</dbReference>
<dbReference type="InterPro" id="IPR000717">
    <property type="entry name" value="PCI_dom"/>
</dbReference>
<evidence type="ECO:0000256" key="3">
    <source>
        <dbReference type="SAM" id="MobiDB-lite"/>
    </source>
</evidence>
<keyword evidence="2" id="KW-0736">Signalosome</keyword>
<accession>E1Z4X4</accession>
<gene>
    <name evidence="5" type="ORF">CHLNCDRAFT_137951</name>
</gene>
<reference evidence="5 6" key="1">
    <citation type="journal article" date="2010" name="Plant Cell">
        <title>The Chlorella variabilis NC64A genome reveals adaptation to photosymbiosis, coevolution with viruses, and cryptic sex.</title>
        <authorList>
            <person name="Blanc G."/>
            <person name="Duncan G."/>
            <person name="Agarkova I."/>
            <person name="Borodovsky M."/>
            <person name="Gurnon J."/>
            <person name="Kuo A."/>
            <person name="Lindquist E."/>
            <person name="Lucas S."/>
            <person name="Pangilinan J."/>
            <person name="Polle J."/>
            <person name="Salamov A."/>
            <person name="Terry A."/>
            <person name="Yamada T."/>
            <person name="Dunigan D.D."/>
            <person name="Grigoriev I.V."/>
            <person name="Claverie J.M."/>
            <person name="Van Etten J.L."/>
        </authorList>
    </citation>
    <scope>NUCLEOTIDE SEQUENCE [LARGE SCALE GENOMIC DNA]</scope>
    <source>
        <strain evidence="5 6">NC64A</strain>
    </source>
</reference>
<feature type="domain" description="PCI" evidence="4">
    <location>
        <begin position="1"/>
        <end position="157"/>
    </location>
</feature>